<gene>
    <name evidence="5" type="ORF">PV06_10809</name>
</gene>
<accession>A0A0D2DMF4</accession>
<dbReference type="Gene3D" id="3.40.50.1820">
    <property type="entry name" value="alpha/beta hydrolase"/>
    <property type="match status" value="1"/>
</dbReference>
<dbReference type="PANTHER" id="PTHR43142">
    <property type="entry name" value="CARBOXYLIC ESTER HYDROLASE"/>
    <property type="match status" value="1"/>
</dbReference>
<keyword evidence="6" id="KW-1185">Reference proteome</keyword>
<dbReference type="PANTHER" id="PTHR43142:SF6">
    <property type="entry name" value="PUTATIVE (AFU_ORTHOLOGUE AFUA_7G01710)-RELATED"/>
    <property type="match status" value="1"/>
</dbReference>
<dbReference type="EMBL" id="KN847347">
    <property type="protein sequence ID" value="KIW36904.1"/>
    <property type="molecule type" value="Genomic_DNA"/>
</dbReference>
<dbReference type="GO" id="GO:0016787">
    <property type="term" value="F:hydrolase activity"/>
    <property type="evidence" value="ECO:0007669"/>
    <property type="project" value="UniProtKB-KW"/>
</dbReference>
<evidence type="ECO:0000256" key="1">
    <source>
        <dbReference type="ARBA" id="ARBA00005964"/>
    </source>
</evidence>
<dbReference type="Pfam" id="PF00135">
    <property type="entry name" value="COesterase"/>
    <property type="match status" value="1"/>
</dbReference>
<dbReference type="Proteomes" id="UP000053342">
    <property type="component" value="Unassembled WGS sequence"/>
</dbReference>
<proteinExistence type="inferred from homology"/>
<evidence type="ECO:0000313" key="5">
    <source>
        <dbReference type="EMBL" id="KIW36904.1"/>
    </source>
</evidence>
<comment type="similarity">
    <text evidence="1 3">Belongs to the type-B carboxylesterase/lipase family.</text>
</comment>
<dbReference type="SUPFAM" id="SSF53474">
    <property type="entry name" value="alpha/beta-Hydrolases"/>
    <property type="match status" value="1"/>
</dbReference>
<dbReference type="RefSeq" id="XP_016257120.1">
    <property type="nucleotide sequence ID" value="XM_016412395.1"/>
</dbReference>
<dbReference type="EC" id="3.1.1.-" evidence="3"/>
<name>A0A0D2DMF4_9EURO</name>
<dbReference type="PROSITE" id="PS00122">
    <property type="entry name" value="CARBOXYLESTERASE_B_1"/>
    <property type="match status" value="1"/>
</dbReference>
<dbReference type="InterPro" id="IPR019826">
    <property type="entry name" value="Carboxylesterase_B_AS"/>
</dbReference>
<evidence type="ECO:0000259" key="4">
    <source>
        <dbReference type="Pfam" id="PF00135"/>
    </source>
</evidence>
<dbReference type="InterPro" id="IPR029058">
    <property type="entry name" value="AB_hydrolase_fold"/>
</dbReference>
<reference evidence="5 6" key="1">
    <citation type="submission" date="2015-01" db="EMBL/GenBank/DDBJ databases">
        <title>The Genome Sequence of Exophiala oligosperma CBS72588.</title>
        <authorList>
            <consortium name="The Broad Institute Genomics Platform"/>
            <person name="Cuomo C."/>
            <person name="de Hoog S."/>
            <person name="Gorbushina A."/>
            <person name="Stielow B."/>
            <person name="Teixiera M."/>
            <person name="Abouelleil A."/>
            <person name="Chapman S.B."/>
            <person name="Priest M."/>
            <person name="Young S.K."/>
            <person name="Wortman J."/>
            <person name="Nusbaum C."/>
            <person name="Birren B."/>
        </authorList>
    </citation>
    <scope>NUCLEOTIDE SEQUENCE [LARGE SCALE GENOMIC DNA]</scope>
    <source>
        <strain evidence="5 6">CBS 72588</strain>
    </source>
</reference>
<organism evidence="5 6">
    <name type="scientific">Exophiala oligosperma</name>
    <dbReference type="NCBI Taxonomy" id="215243"/>
    <lineage>
        <taxon>Eukaryota</taxon>
        <taxon>Fungi</taxon>
        <taxon>Dikarya</taxon>
        <taxon>Ascomycota</taxon>
        <taxon>Pezizomycotina</taxon>
        <taxon>Eurotiomycetes</taxon>
        <taxon>Chaetothyriomycetidae</taxon>
        <taxon>Chaetothyriales</taxon>
        <taxon>Herpotrichiellaceae</taxon>
        <taxon>Exophiala</taxon>
    </lineage>
</organism>
<dbReference type="VEuPathDB" id="FungiDB:PV06_10809"/>
<sequence length="567" mass="62463">MASATPADARKDWLTLSPGPVLDISAKCKVCGALSSTGVVNFLGIPFATIPARFRQSKLLNLEDACNSGILDSTRYGPICPQPYDPLISRRMYLYEGLVPLLEVEGMPVMDLEECLRVNVFVPPGALHGRTAKLPVYANIHGGGWTTGNGNTSSDGNYSVQHAMKIGKPFVSVGINYRLGYHGFLGSKDLEEEARQNGEVYSPNRGLWDQRIALLWIRKHIHHFGGDPDQITIAGESAGAFSSCAHGLSDIPVCKRIIIQSAPVWKFADPALAEEIYQRLVSSTGIPTSASATERLAALRQLSDKQLEDLLGGSFARPVWDPNWFVHQDVITPFERVTKFSPWVEGVLVGWTRDEMALWSNQWHSLTSAEVEAWVRDVSPDPAFASELLKAYNVSRDNPAEISLDGLMRLSSDGAFGCLPIMLGRLTSPAISVFRFEQTDDNPQSSFKGRSYHSLDTAFVLRTPAVAGPEAEEKYRTTADAMAEDWAAFIYGSQPFEQFQKSGKVRLYNSHGNELVDWASDKTSLMHGFIDTEQRAEWFSEVGKQILSGKNELSNSPTKPKNCKTVA</sequence>
<dbReference type="STRING" id="215243.A0A0D2DMF4"/>
<evidence type="ECO:0000256" key="2">
    <source>
        <dbReference type="ARBA" id="ARBA00022801"/>
    </source>
</evidence>
<dbReference type="InterPro" id="IPR002018">
    <property type="entry name" value="CarbesteraseB"/>
</dbReference>
<protein>
    <recommendedName>
        <fullName evidence="3">Carboxylic ester hydrolase</fullName>
        <ecNumber evidence="3">3.1.1.-</ecNumber>
    </recommendedName>
</protein>
<keyword evidence="2 3" id="KW-0378">Hydrolase</keyword>
<dbReference type="OrthoDB" id="4137226at2759"/>
<dbReference type="GeneID" id="27362883"/>
<evidence type="ECO:0000256" key="3">
    <source>
        <dbReference type="RuleBase" id="RU361235"/>
    </source>
</evidence>
<feature type="domain" description="Carboxylesterase type B" evidence="4">
    <location>
        <begin position="37"/>
        <end position="505"/>
    </location>
</feature>
<dbReference type="AlphaFoldDB" id="A0A0D2DMF4"/>
<dbReference type="HOGENOM" id="CLU_006586_14_1_1"/>
<evidence type="ECO:0000313" key="6">
    <source>
        <dbReference type="Proteomes" id="UP000053342"/>
    </source>
</evidence>
<dbReference type="ESTHER" id="9euro-a0a0d2dmf4">
    <property type="family name" value="Fungal_carboxylesterase_lipase"/>
</dbReference>